<dbReference type="SUPFAM" id="SSF55781">
    <property type="entry name" value="GAF domain-like"/>
    <property type="match status" value="1"/>
</dbReference>
<protein>
    <recommendedName>
        <fullName evidence="2">Histidine kinase/HSP90-like ATPase domain-containing protein</fullName>
    </recommendedName>
</protein>
<dbReference type="EMBL" id="BOMH01000036">
    <property type="protein sequence ID" value="GID66909.1"/>
    <property type="molecule type" value="Genomic_DNA"/>
</dbReference>
<dbReference type="GO" id="GO:0004674">
    <property type="term" value="F:protein serine/threonine kinase activity"/>
    <property type="evidence" value="ECO:0007669"/>
    <property type="project" value="UniProtKB-KW"/>
</dbReference>
<keyword evidence="4" id="KW-1185">Reference proteome</keyword>
<dbReference type="Gene3D" id="3.30.565.10">
    <property type="entry name" value="Histidine kinase-like ATPase, C-terminal domain"/>
    <property type="match status" value="1"/>
</dbReference>
<gene>
    <name evidence="3" type="ORF">Acy02nite_47900</name>
</gene>
<dbReference type="CDD" id="cd16936">
    <property type="entry name" value="HATPase_RsbW-like"/>
    <property type="match status" value="1"/>
</dbReference>
<proteinExistence type="predicted"/>
<dbReference type="AlphaFoldDB" id="A0A919IJH6"/>
<keyword evidence="1" id="KW-0723">Serine/threonine-protein kinase</keyword>
<dbReference type="Proteomes" id="UP000619479">
    <property type="component" value="Unassembled WGS sequence"/>
</dbReference>
<name>A0A919IJH6_9ACTN</name>
<reference evidence="3" key="1">
    <citation type="submission" date="2021-01" db="EMBL/GenBank/DDBJ databases">
        <title>Whole genome shotgun sequence of Actinoplanes cyaneus NBRC 14990.</title>
        <authorList>
            <person name="Komaki H."/>
            <person name="Tamura T."/>
        </authorList>
    </citation>
    <scope>NUCLEOTIDE SEQUENCE</scope>
    <source>
        <strain evidence="3">NBRC 14990</strain>
    </source>
</reference>
<dbReference type="PANTHER" id="PTHR35526:SF3">
    <property type="entry name" value="ANTI-SIGMA-F FACTOR RSBW"/>
    <property type="match status" value="1"/>
</dbReference>
<dbReference type="InterPro" id="IPR050267">
    <property type="entry name" value="Anti-sigma-factor_SerPK"/>
</dbReference>
<evidence type="ECO:0000256" key="1">
    <source>
        <dbReference type="ARBA" id="ARBA00022527"/>
    </source>
</evidence>
<comment type="caution">
    <text evidence="3">The sequence shown here is derived from an EMBL/GenBank/DDBJ whole genome shotgun (WGS) entry which is preliminary data.</text>
</comment>
<evidence type="ECO:0000259" key="2">
    <source>
        <dbReference type="Pfam" id="PF13581"/>
    </source>
</evidence>
<dbReference type="RefSeq" id="WP_239175125.1">
    <property type="nucleotide sequence ID" value="NZ_BAAAUC010000001.1"/>
</dbReference>
<accession>A0A919IJH6</accession>
<evidence type="ECO:0000313" key="3">
    <source>
        <dbReference type="EMBL" id="GID66909.1"/>
    </source>
</evidence>
<keyword evidence="1" id="KW-0418">Kinase</keyword>
<evidence type="ECO:0000313" key="4">
    <source>
        <dbReference type="Proteomes" id="UP000619479"/>
    </source>
</evidence>
<dbReference type="InterPro" id="IPR036890">
    <property type="entry name" value="HATPase_C_sf"/>
</dbReference>
<sequence>MTRQRGNGQDDLQPGRSWDLVGVFGPGLSELCRAGTALLPGVTGVGLSAGPLPIGGQEASPVPRVRFSSDRASAILESAQETLADGPCHEATATRQPVHAADLRHPSWRERWPRFTPAALNAGARAVFAWPLHAGGVRHAGAVDMYRRTPSGLRDADRSAAVAFTAAAAELLTMERFGVDWTGAFAHARLDHALLALAGGEPVTGPPGLARDTAAGLPLARWLDGASVPQLRRQVHSLSTAQGLIGEEGNRFVLAVHEAMINAVSHGGGHGQLLLWRRAGRLWCEISDHGPGIGTSLRSTGTARSRRRRPHGFGLMEQACTSMDVITDSTGTRLLLSHELDSRR</sequence>
<dbReference type="Gene3D" id="3.30.450.40">
    <property type="match status" value="1"/>
</dbReference>
<dbReference type="PANTHER" id="PTHR35526">
    <property type="entry name" value="ANTI-SIGMA-F FACTOR RSBW-RELATED"/>
    <property type="match status" value="1"/>
</dbReference>
<dbReference type="InterPro" id="IPR029016">
    <property type="entry name" value="GAF-like_dom_sf"/>
</dbReference>
<feature type="domain" description="Histidine kinase/HSP90-like ATPase" evidence="2">
    <location>
        <begin position="226"/>
        <end position="336"/>
    </location>
</feature>
<dbReference type="InterPro" id="IPR003594">
    <property type="entry name" value="HATPase_dom"/>
</dbReference>
<dbReference type="Pfam" id="PF13581">
    <property type="entry name" value="HATPase_c_2"/>
    <property type="match status" value="1"/>
</dbReference>
<keyword evidence="1" id="KW-0808">Transferase</keyword>
<organism evidence="3 4">
    <name type="scientific">Actinoplanes cyaneus</name>
    <dbReference type="NCBI Taxonomy" id="52696"/>
    <lineage>
        <taxon>Bacteria</taxon>
        <taxon>Bacillati</taxon>
        <taxon>Actinomycetota</taxon>
        <taxon>Actinomycetes</taxon>
        <taxon>Micromonosporales</taxon>
        <taxon>Micromonosporaceae</taxon>
        <taxon>Actinoplanes</taxon>
    </lineage>
</organism>
<dbReference type="SUPFAM" id="SSF55874">
    <property type="entry name" value="ATPase domain of HSP90 chaperone/DNA topoisomerase II/histidine kinase"/>
    <property type="match status" value="1"/>
</dbReference>